<dbReference type="Proteomes" id="UP001500363">
    <property type="component" value="Unassembled WGS sequence"/>
</dbReference>
<dbReference type="RefSeq" id="WP_344170419.1">
    <property type="nucleotide sequence ID" value="NZ_BAAANC010000001.1"/>
</dbReference>
<dbReference type="PANTHER" id="PTHR47691">
    <property type="entry name" value="REGULATOR-RELATED"/>
    <property type="match status" value="1"/>
</dbReference>
<evidence type="ECO:0000313" key="2">
    <source>
        <dbReference type="EMBL" id="GAA1514690.1"/>
    </source>
</evidence>
<protein>
    <submittedName>
        <fullName evidence="2">Tetratricopeptide repeat protein</fullName>
    </submittedName>
</protein>
<proteinExistence type="predicted"/>
<comment type="caution">
    <text evidence="2">The sequence shown here is derived from an EMBL/GenBank/DDBJ whole genome shotgun (WGS) entry which is preliminary data.</text>
</comment>
<dbReference type="SMART" id="SM00028">
    <property type="entry name" value="TPR"/>
    <property type="match status" value="6"/>
</dbReference>
<dbReference type="InterPro" id="IPR027417">
    <property type="entry name" value="P-loop_NTPase"/>
</dbReference>
<dbReference type="PRINTS" id="PR00364">
    <property type="entry name" value="DISEASERSIST"/>
</dbReference>
<dbReference type="Gene3D" id="1.25.40.10">
    <property type="entry name" value="Tetratricopeptide repeat domain"/>
    <property type="match status" value="2"/>
</dbReference>
<dbReference type="PROSITE" id="PS50005">
    <property type="entry name" value="TPR"/>
    <property type="match status" value="1"/>
</dbReference>
<reference evidence="3" key="1">
    <citation type="journal article" date="2019" name="Int. J. Syst. Evol. Microbiol.">
        <title>The Global Catalogue of Microorganisms (GCM) 10K type strain sequencing project: providing services to taxonomists for standard genome sequencing and annotation.</title>
        <authorList>
            <consortium name="The Broad Institute Genomics Platform"/>
            <consortium name="The Broad Institute Genome Sequencing Center for Infectious Disease"/>
            <person name="Wu L."/>
            <person name="Ma J."/>
        </authorList>
    </citation>
    <scope>NUCLEOTIDE SEQUENCE [LARGE SCALE GENOMIC DNA]</scope>
    <source>
        <strain evidence="3">JCM 14303</strain>
    </source>
</reference>
<evidence type="ECO:0000313" key="3">
    <source>
        <dbReference type="Proteomes" id="UP001500363"/>
    </source>
</evidence>
<evidence type="ECO:0000256" key="1">
    <source>
        <dbReference type="PROSITE-ProRule" id="PRU00339"/>
    </source>
</evidence>
<dbReference type="SUPFAM" id="SSF48452">
    <property type="entry name" value="TPR-like"/>
    <property type="match status" value="2"/>
</dbReference>
<dbReference type="Gene3D" id="3.40.50.300">
    <property type="entry name" value="P-loop containing nucleotide triphosphate hydrolases"/>
    <property type="match status" value="1"/>
</dbReference>
<dbReference type="InterPro" id="IPR036388">
    <property type="entry name" value="WH-like_DNA-bd_sf"/>
</dbReference>
<sequence length="885" mass="95790">MDELPDPDGVTDLDELVGRLRLLKMWAGNPSYDGIAQRIGERRGQPARKSTVADCFRPGRRRMDAELLLDIVATLHPDPGYVARWQHALRVVTGESAASAHVSVDEALPEDLAEFTGRTAELKRLQDVLVVSQAEGNAVVISAIEGMAGVGKTRFAVRAGHLLAADEPFEQVLFVNLRGFHQDPRQPPADPAAVLDGFLRRLNVPPGRIPHGLAARTAVYRERLAGTRTLVVLDNAATEEQVRPLLPQTAGCLTMITSRRSLTGLPGTTRFEIDVFSRAEAVGYLTRNLPDLPPGEDPAAAERIAQRCGFLPLALSLVTAHIGTTTGWTLTDHADRLDERHRNHRIDDAVEVALDISYEHLPAEHRRLFRLLALHPGQAFDAYAAAALIDSDLLTAEQILDDLRRDNLLIRTTPGRYAFHDLVRAYGAVKAADEERRTDRRAALTRLFDLYLGVAARAMDLLHPAQAARRPKVPSPATPMPDLSGAEQALAWLETENSNLVAAVVHAAEHDWPAHASLLARTLSRYLVTNLGAGALTIFEHAYSAARAGQDSAGEAYAAMDLGNIYSRMMWPDEALEWLDLALRMFGVIDDPVGTATALNHLGNFYTQTNDWDRGADHYRRGLAEFGRIGDLDGQALILSNLANVHKRQGHYPAAIETLQEALTLYEGLGNIDGQASVLTNLAVVHEFVGDLEASARYAGRAPGLFRQIGHRLGEARALLAVGVVTMRLGDYDAAREQLQTGLLLYRELGSQGGEGGALDALGELEIWAGRPDRAIEYFEQSLPIFRRIGSRDAEAASLSGLGEAAHEQGRYADAIALFTDGLAAASAVSAGGQQARALVGLGHAHRALGDPDGLADGYSTEAAATYQRLSMAPIPSPADRDAAN</sequence>
<keyword evidence="3" id="KW-1185">Reference proteome</keyword>
<dbReference type="SUPFAM" id="SSF52540">
    <property type="entry name" value="P-loop containing nucleoside triphosphate hydrolases"/>
    <property type="match status" value="1"/>
</dbReference>
<dbReference type="InterPro" id="IPR011990">
    <property type="entry name" value="TPR-like_helical_dom_sf"/>
</dbReference>
<dbReference type="InterPro" id="IPR019734">
    <property type="entry name" value="TPR_rpt"/>
</dbReference>
<dbReference type="PANTHER" id="PTHR47691:SF3">
    <property type="entry name" value="HTH-TYPE TRANSCRIPTIONAL REGULATOR RV0890C-RELATED"/>
    <property type="match status" value="1"/>
</dbReference>
<name>A0ABP4L4X8_9ACTN</name>
<dbReference type="Gene3D" id="1.10.10.10">
    <property type="entry name" value="Winged helix-like DNA-binding domain superfamily/Winged helix DNA-binding domain"/>
    <property type="match status" value="1"/>
</dbReference>
<dbReference type="EMBL" id="BAAANC010000001">
    <property type="protein sequence ID" value="GAA1514690.1"/>
    <property type="molecule type" value="Genomic_DNA"/>
</dbReference>
<gene>
    <name evidence="2" type="ORF">GCM10009741_11380</name>
</gene>
<organism evidence="2 3">
    <name type="scientific">Kribbella lupini</name>
    <dbReference type="NCBI Taxonomy" id="291602"/>
    <lineage>
        <taxon>Bacteria</taxon>
        <taxon>Bacillati</taxon>
        <taxon>Actinomycetota</taxon>
        <taxon>Actinomycetes</taxon>
        <taxon>Propionibacteriales</taxon>
        <taxon>Kribbellaceae</taxon>
        <taxon>Kribbella</taxon>
    </lineage>
</organism>
<keyword evidence="1" id="KW-0802">TPR repeat</keyword>
<dbReference type="Pfam" id="PF13424">
    <property type="entry name" value="TPR_12"/>
    <property type="match status" value="2"/>
</dbReference>
<feature type="repeat" description="TPR" evidence="1">
    <location>
        <begin position="636"/>
        <end position="669"/>
    </location>
</feature>
<accession>A0ABP4L4X8</accession>